<keyword evidence="2 6" id="KW-0274">FAD</keyword>
<dbReference type="NCBIfam" id="TIGR01292">
    <property type="entry name" value="TRX_reduct"/>
    <property type="match status" value="1"/>
</dbReference>
<evidence type="ECO:0000256" key="3">
    <source>
        <dbReference type="ARBA" id="ARBA00023002"/>
    </source>
</evidence>
<evidence type="ECO:0000256" key="7">
    <source>
        <dbReference type="RuleBase" id="RU003881"/>
    </source>
</evidence>
<dbReference type="InterPro" id="IPR008255">
    <property type="entry name" value="Pyr_nucl-diS_OxRdtase_2_AS"/>
</dbReference>
<gene>
    <name evidence="9" type="primary">trxB</name>
    <name evidence="9" type="ORF">ENW73_03130</name>
</gene>
<name>A0A7C6A8L8_UNCW3</name>
<organism evidence="9">
    <name type="scientific">candidate division WOR-3 bacterium</name>
    <dbReference type="NCBI Taxonomy" id="2052148"/>
    <lineage>
        <taxon>Bacteria</taxon>
        <taxon>Bacteria division WOR-3</taxon>
    </lineage>
</organism>
<dbReference type="PANTHER" id="PTHR48105">
    <property type="entry name" value="THIOREDOXIN REDUCTASE 1-RELATED-RELATED"/>
    <property type="match status" value="1"/>
</dbReference>
<evidence type="ECO:0000256" key="6">
    <source>
        <dbReference type="RuleBase" id="RU003880"/>
    </source>
</evidence>
<dbReference type="PRINTS" id="PR00469">
    <property type="entry name" value="PNDRDTASEII"/>
</dbReference>
<comment type="subunit">
    <text evidence="6">Homodimer.</text>
</comment>
<dbReference type="Gene3D" id="3.50.50.60">
    <property type="entry name" value="FAD/NAD(P)-binding domain"/>
    <property type="match status" value="2"/>
</dbReference>
<evidence type="ECO:0000259" key="8">
    <source>
        <dbReference type="Pfam" id="PF07992"/>
    </source>
</evidence>
<dbReference type="GO" id="GO:0005737">
    <property type="term" value="C:cytoplasm"/>
    <property type="evidence" value="ECO:0007669"/>
    <property type="project" value="InterPro"/>
</dbReference>
<protein>
    <recommendedName>
        <fullName evidence="6">Thioredoxin reductase</fullName>
        <ecNumber evidence="6">1.8.1.9</ecNumber>
    </recommendedName>
</protein>
<dbReference type="EC" id="1.8.1.9" evidence="6"/>
<dbReference type="EMBL" id="DTLI01000078">
    <property type="protein sequence ID" value="HHS51848.1"/>
    <property type="molecule type" value="Genomic_DNA"/>
</dbReference>
<dbReference type="AlphaFoldDB" id="A0A7C6A8L8"/>
<evidence type="ECO:0000256" key="5">
    <source>
        <dbReference type="ARBA" id="ARBA00023284"/>
    </source>
</evidence>
<keyword evidence="7" id="KW-0521">NADP</keyword>
<keyword evidence="4" id="KW-1015">Disulfide bond</keyword>
<comment type="catalytic activity">
    <reaction evidence="6">
        <text>[thioredoxin]-dithiol + NADP(+) = [thioredoxin]-disulfide + NADPH + H(+)</text>
        <dbReference type="Rhea" id="RHEA:20345"/>
        <dbReference type="Rhea" id="RHEA-COMP:10698"/>
        <dbReference type="Rhea" id="RHEA-COMP:10700"/>
        <dbReference type="ChEBI" id="CHEBI:15378"/>
        <dbReference type="ChEBI" id="CHEBI:29950"/>
        <dbReference type="ChEBI" id="CHEBI:50058"/>
        <dbReference type="ChEBI" id="CHEBI:57783"/>
        <dbReference type="ChEBI" id="CHEBI:58349"/>
        <dbReference type="EC" id="1.8.1.9"/>
    </reaction>
</comment>
<feature type="domain" description="FAD/NAD(P)-binding" evidence="8">
    <location>
        <begin position="17"/>
        <end position="304"/>
    </location>
</feature>
<evidence type="ECO:0000256" key="1">
    <source>
        <dbReference type="ARBA" id="ARBA00022630"/>
    </source>
</evidence>
<comment type="caution">
    <text evidence="9">The sequence shown here is derived from an EMBL/GenBank/DDBJ whole genome shotgun (WGS) entry which is preliminary data.</text>
</comment>
<dbReference type="SUPFAM" id="SSF51905">
    <property type="entry name" value="FAD/NAD(P)-binding domain"/>
    <property type="match status" value="1"/>
</dbReference>
<sequence length="315" mass="34258">MTLNFRQVETKSQLVNYDVVVIGGGPAGLTAGIYSRRAGLKTILLEKTALGGQASLTPLIENYPGFPEGISGDKLIEKMVEQAKKFGVTIAIEEVEKIEQAPSSLLIKTKNQAYQTKAAIIATGSRPKELGVSGEKKLIGRGISYCAVCDGPLFKDRIVGVVGGGDSALTEAIYLSKFTQKVYLIHRRDQFRAARSIKDKVFAIKNIEVILNALVKRIEGEKRVEGIVIANQNTNQETELKLDGLFIYVGNIPNTDFVKGLINLDEEGYIVTDENLMTNVFKIFAAGDVRKKPLRQIATAVGDGALAAIMVEKNL</sequence>
<dbReference type="Pfam" id="PF07992">
    <property type="entry name" value="Pyr_redox_2"/>
    <property type="match status" value="1"/>
</dbReference>
<dbReference type="PROSITE" id="PS00573">
    <property type="entry name" value="PYRIDINE_REDOX_2"/>
    <property type="match status" value="1"/>
</dbReference>
<proteinExistence type="inferred from homology"/>
<evidence type="ECO:0000313" key="9">
    <source>
        <dbReference type="EMBL" id="HHS51848.1"/>
    </source>
</evidence>
<dbReference type="GO" id="GO:0019430">
    <property type="term" value="P:removal of superoxide radicals"/>
    <property type="evidence" value="ECO:0007669"/>
    <property type="project" value="UniProtKB-UniRule"/>
</dbReference>
<keyword evidence="5 6" id="KW-0676">Redox-active center</keyword>
<evidence type="ECO:0000256" key="4">
    <source>
        <dbReference type="ARBA" id="ARBA00023157"/>
    </source>
</evidence>
<dbReference type="PRINTS" id="PR00368">
    <property type="entry name" value="FADPNR"/>
</dbReference>
<comment type="cofactor">
    <cofactor evidence="7">
        <name>FAD</name>
        <dbReference type="ChEBI" id="CHEBI:57692"/>
    </cofactor>
    <text evidence="7">Binds 1 FAD per subunit.</text>
</comment>
<reference evidence="9" key="1">
    <citation type="journal article" date="2020" name="mSystems">
        <title>Genome- and Community-Level Interaction Insights into Carbon Utilization and Element Cycling Functions of Hydrothermarchaeota in Hydrothermal Sediment.</title>
        <authorList>
            <person name="Zhou Z."/>
            <person name="Liu Y."/>
            <person name="Xu W."/>
            <person name="Pan J."/>
            <person name="Luo Z.H."/>
            <person name="Li M."/>
        </authorList>
    </citation>
    <scope>NUCLEOTIDE SEQUENCE [LARGE SCALE GENOMIC DNA]</scope>
    <source>
        <strain evidence="9">SpSt-876</strain>
    </source>
</reference>
<dbReference type="InterPro" id="IPR036188">
    <property type="entry name" value="FAD/NAD-bd_sf"/>
</dbReference>
<dbReference type="InterPro" id="IPR050097">
    <property type="entry name" value="Ferredoxin-NADP_redctase_2"/>
</dbReference>
<keyword evidence="3 6" id="KW-0560">Oxidoreductase</keyword>
<evidence type="ECO:0000256" key="2">
    <source>
        <dbReference type="ARBA" id="ARBA00022827"/>
    </source>
</evidence>
<dbReference type="InterPro" id="IPR005982">
    <property type="entry name" value="Thioredox_Rdtase"/>
</dbReference>
<dbReference type="GO" id="GO:0004791">
    <property type="term" value="F:thioredoxin-disulfide reductase (NADPH) activity"/>
    <property type="evidence" value="ECO:0007669"/>
    <property type="project" value="UniProtKB-UniRule"/>
</dbReference>
<dbReference type="InterPro" id="IPR023753">
    <property type="entry name" value="FAD/NAD-binding_dom"/>
</dbReference>
<keyword evidence="1 6" id="KW-0285">Flavoprotein</keyword>
<comment type="similarity">
    <text evidence="6">Belongs to the class-II pyridine nucleotide-disulfide oxidoreductase family.</text>
</comment>
<accession>A0A7C6A8L8</accession>